<feature type="transmembrane region" description="Helical" evidence="6">
    <location>
        <begin position="99"/>
        <end position="120"/>
    </location>
</feature>
<comment type="caution">
    <text evidence="7">The sequence shown here is derived from an EMBL/GenBank/DDBJ whole genome shotgun (WGS) entry which is preliminary data.</text>
</comment>
<evidence type="ECO:0000256" key="2">
    <source>
        <dbReference type="ARBA" id="ARBA00022475"/>
    </source>
</evidence>
<feature type="transmembrane region" description="Helical" evidence="6">
    <location>
        <begin position="51"/>
        <end position="78"/>
    </location>
</feature>
<dbReference type="GO" id="GO:0022857">
    <property type="term" value="F:transmembrane transporter activity"/>
    <property type="evidence" value="ECO:0007669"/>
    <property type="project" value="InterPro"/>
</dbReference>
<dbReference type="OrthoDB" id="137613at2"/>
<keyword evidence="5 6" id="KW-0472">Membrane</keyword>
<gene>
    <name evidence="7" type="ORF">FL583_22355</name>
</gene>
<keyword evidence="8" id="KW-1185">Reference proteome</keyword>
<dbReference type="PANTHER" id="PTHR42770:SF16">
    <property type="entry name" value="AMINO ACID PERMEASE"/>
    <property type="match status" value="1"/>
</dbReference>
<dbReference type="Gene3D" id="1.20.1740.10">
    <property type="entry name" value="Amino acid/polyamine transporter I"/>
    <property type="match status" value="1"/>
</dbReference>
<dbReference type="InterPro" id="IPR002293">
    <property type="entry name" value="AA/rel_permease1"/>
</dbReference>
<name>A0A545AN97_9ACTN</name>
<feature type="transmembrane region" description="Helical" evidence="6">
    <location>
        <begin position="140"/>
        <end position="157"/>
    </location>
</feature>
<sequence length="503" mass="52129">MSTALSQRRSLMAASIARNRLSAPRVTSFALSAVAPLTVSAGVVPTAIATTGLVGLAVMFPAVAAVLAVFAVGYVAMVQRIPNGGAFYALITHGLGREAGVAAAFTAWFGYSCFAIPLLGAIGAGTGRLTQQWAGISAPWWVWALAAAALAGVLGLLRLKSVTTVLGVLLIAECLVTLIYAVVFLVHPAEGQGSAALATLSPAKLIAPGMGAAIAIAVLSYVGFENPAAYSENVRDPRSVWRAIVVSLFTAAGIYLLVAFALVVTVGPDKIVAVSAESGVDTVFSLAALHVPTFLVDAGLLLLITSMFAAHVSFRSICDRYQFSMAREGVMPAAFARVSTRTGAPVTASLTTTALGVAVIALCALTRADPELTLFYRGVGLGGFVILTLLLGTSIAIPAYFSRHPDQAAQVTRWQATTAPCLALFGLGYMTVEVLGNFDVVVVVPGDSPLRWILPATVLIPIVLGALWARILRARRPAVYQAIGLGADAVTARTPTDPTKETV</sequence>
<dbReference type="Pfam" id="PF13520">
    <property type="entry name" value="AA_permease_2"/>
    <property type="match status" value="1"/>
</dbReference>
<feature type="transmembrane region" description="Helical" evidence="6">
    <location>
        <begin position="164"/>
        <end position="185"/>
    </location>
</feature>
<dbReference type="InterPro" id="IPR050367">
    <property type="entry name" value="APC_superfamily"/>
</dbReference>
<dbReference type="PANTHER" id="PTHR42770">
    <property type="entry name" value="AMINO ACID TRANSPORTER-RELATED"/>
    <property type="match status" value="1"/>
</dbReference>
<evidence type="ECO:0000256" key="5">
    <source>
        <dbReference type="ARBA" id="ARBA00023136"/>
    </source>
</evidence>
<evidence type="ECO:0000256" key="4">
    <source>
        <dbReference type="ARBA" id="ARBA00022989"/>
    </source>
</evidence>
<keyword evidence="4 6" id="KW-1133">Transmembrane helix</keyword>
<feature type="transmembrane region" description="Helical" evidence="6">
    <location>
        <begin position="205"/>
        <end position="224"/>
    </location>
</feature>
<feature type="transmembrane region" description="Helical" evidence="6">
    <location>
        <begin position="346"/>
        <end position="368"/>
    </location>
</feature>
<evidence type="ECO:0000313" key="8">
    <source>
        <dbReference type="Proteomes" id="UP000317982"/>
    </source>
</evidence>
<organism evidence="7 8">
    <name type="scientific">Cryptosporangium phraense</name>
    <dbReference type="NCBI Taxonomy" id="2593070"/>
    <lineage>
        <taxon>Bacteria</taxon>
        <taxon>Bacillati</taxon>
        <taxon>Actinomycetota</taxon>
        <taxon>Actinomycetes</taxon>
        <taxon>Cryptosporangiales</taxon>
        <taxon>Cryptosporangiaceae</taxon>
        <taxon>Cryptosporangium</taxon>
    </lineage>
</organism>
<accession>A0A545AN97</accession>
<evidence type="ECO:0000256" key="1">
    <source>
        <dbReference type="ARBA" id="ARBA00004651"/>
    </source>
</evidence>
<keyword evidence="3 6" id="KW-0812">Transmembrane</keyword>
<feature type="transmembrane region" description="Helical" evidence="6">
    <location>
        <begin position="413"/>
        <end position="432"/>
    </location>
</feature>
<protein>
    <submittedName>
        <fullName evidence="7">APC family permease</fullName>
    </submittedName>
</protein>
<dbReference type="EMBL" id="VIRS01000016">
    <property type="protein sequence ID" value="TQS42802.1"/>
    <property type="molecule type" value="Genomic_DNA"/>
</dbReference>
<dbReference type="AlphaFoldDB" id="A0A545AN97"/>
<feature type="transmembrane region" description="Helical" evidence="6">
    <location>
        <begin position="452"/>
        <end position="472"/>
    </location>
</feature>
<proteinExistence type="predicted"/>
<comment type="subcellular location">
    <subcellularLocation>
        <location evidence="1">Cell membrane</location>
        <topology evidence="1">Multi-pass membrane protein</topology>
    </subcellularLocation>
</comment>
<dbReference type="GO" id="GO:0005886">
    <property type="term" value="C:plasma membrane"/>
    <property type="evidence" value="ECO:0007669"/>
    <property type="project" value="UniProtKB-SubCell"/>
</dbReference>
<dbReference type="InParanoid" id="A0A545AN97"/>
<feature type="transmembrane region" description="Helical" evidence="6">
    <location>
        <begin position="244"/>
        <end position="267"/>
    </location>
</feature>
<feature type="transmembrane region" description="Helical" evidence="6">
    <location>
        <begin position="374"/>
        <end position="401"/>
    </location>
</feature>
<dbReference type="Proteomes" id="UP000317982">
    <property type="component" value="Unassembled WGS sequence"/>
</dbReference>
<reference evidence="7 8" key="1">
    <citation type="submission" date="2019-07" db="EMBL/GenBank/DDBJ databases">
        <title>Cryptosporangium phraense sp. nov., isolated from plant litter.</title>
        <authorList>
            <person name="Suriyachadkun C."/>
        </authorList>
    </citation>
    <scope>NUCLEOTIDE SEQUENCE [LARGE SCALE GENOMIC DNA]</scope>
    <source>
        <strain evidence="7 8">A-T 5661</strain>
    </source>
</reference>
<evidence type="ECO:0000256" key="3">
    <source>
        <dbReference type="ARBA" id="ARBA00022692"/>
    </source>
</evidence>
<feature type="transmembrane region" description="Helical" evidence="6">
    <location>
        <begin position="287"/>
        <end position="310"/>
    </location>
</feature>
<keyword evidence="2" id="KW-1003">Cell membrane</keyword>
<evidence type="ECO:0000256" key="6">
    <source>
        <dbReference type="SAM" id="Phobius"/>
    </source>
</evidence>
<dbReference type="PIRSF" id="PIRSF006060">
    <property type="entry name" value="AA_transporter"/>
    <property type="match status" value="1"/>
</dbReference>
<evidence type="ECO:0000313" key="7">
    <source>
        <dbReference type="EMBL" id="TQS42802.1"/>
    </source>
</evidence>